<comment type="caution">
    <text evidence="1">The sequence shown here is derived from an EMBL/GenBank/DDBJ whole genome shotgun (WGS) entry which is preliminary data.</text>
</comment>
<keyword evidence="2" id="KW-1185">Reference proteome</keyword>
<evidence type="ECO:0000313" key="2">
    <source>
        <dbReference type="Proteomes" id="UP000252519"/>
    </source>
</evidence>
<dbReference type="OrthoDB" id="10549497at2759"/>
<organism evidence="1 2">
    <name type="scientific">Ancylostoma caninum</name>
    <name type="common">Dog hookworm</name>
    <dbReference type="NCBI Taxonomy" id="29170"/>
    <lineage>
        <taxon>Eukaryota</taxon>
        <taxon>Metazoa</taxon>
        <taxon>Ecdysozoa</taxon>
        <taxon>Nematoda</taxon>
        <taxon>Chromadorea</taxon>
        <taxon>Rhabditida</taxon>
        <taxon>Rhabditina</taxon>
        <taxon>Rhabditomorpha</taxon>
        <taxon>Strongyloidea</taxon>
        <taxon>Ancylostomatidae</taxon>
        <taxon>Ancylostomatinae</taxon>
        <taxon>Ancylostoma</taxon>
    </lineage>
</organism>
<evidence type="ECO:0000313" key="1">
    <source>
        <dbReference type="EMBL" id="RCN47384.1"/>
    </source>
</evidence>
<name>A0A368GST7_ANCCA</name>
<reference evidence="1 2" key="1">
    <citation type="submission" date="2014-10" db="EMBL/GenBank/DDBJ databases">
        <title>Draft genome of the hookworm Ancylostoma caninum.</title>
        <authorList>
            <person name="Mitreva M."/>
        </authorList>
    </citation>
    <scope>NUCLEOTIDE SEQUENCE [LARGE SCALE GENOMIC DNA]</scope>
    <source>
        <strain evidence="1 2">Baltimore</strain>
    </source>
</reference>
<dbReference type="EMBL" id="JOJR01000063">
    <property type="protein sequence ID" value="RCN47384.1"/>
    <property type="molecule type" value="Genomic_DNA"/>
</dbReference>
<gene>
    <name evidence="1" type="ORF">ANCCAN_06518</name>
</gene>
<sequence length="88" mass="10132">MFIVYAKDSEVEIPRGAGVEQTKLHSEVEPEVFPSCVNEQSSKDGSKKLEEFMRNLKRDPEWARSIPFVKLNAMVPKGYHIFANEDQF</sequence>
<dbReference type="Proteomes" id="UP000252519">
    <property type="component" value="Unassembled WGS sequence"/>
</dbReference>
<proteinExistence type="predicted"/>
<protein>
    <submittedName>
        <fullName evidence="1">Uncharacterized protein</fullName>
    </submittedName>
</protein>
<accession>A0A368GST7</accession>
<dbReference type="AlphaFoldDB" id="A0A368GST7"/>